<dbReference type="PANTHER" id="PTHR44154">
    <property type="entry name" value="QUINONE OXIDOREDUCTASE"/>
    <property type="match status" value="1"/>
</dbReference>
<protein>
    <submittedName>
        <fullName evidence="3">NADPH:quinone reductase</fullName>
    </submittedName>
</protein>
<dbReference type="InterPro" id="IPR051603">
    <property type="entry name" value="Zinc-ADH_QOR/CCCR"/>
</dbReference>
<dbReference type="SMART" id="SM00829">
    <property type="entry name" value="PKS_ER"/>
    <property type="match status" value="1"/>
</dbReference>
<reference evidence="3 4" key="1">
    <citation type="submission" date="2016-10" db="EMBL/GenBank/DDBJ databases">
        <authorList>
            <person name="de Groot N.N."/>
        </authorList>
    </citation>
    <scope>NUCLEOTIDE SEQUENCE [LARGE SCALE GENOMIC DNA]</scope>
    <source>
        <strain evidence="3 4">CPCC 100156</strain>
    </source>
</reference>
<dbReference type="InterPro" id="IPR013149">
    <property type="entry name" value="ADH-like_C"/>
</dbReference>
<dbReference type="Gene3D" id="3.90.180.10">
    <property type="entry name" value="Medium-chain alcohol dehydrogenases, catalytic domain"/>
    <property type="match status" value="1"/>
</dbReference>
<feature type="domain" description="Enoyl reductase (ER)" evidence="2">
    <location>
        <begin position="13"/>
        <end position="324"/>
    </location>
</feature>
<evidence type="ECO:0000313" key="3">
    <source>
        <dbReference type="EMBL" id="SDC75541.1"/>
    </source>
</evidence>
<gene>
    <name evidence="3" type="ORF">SAMN04487779_1002278</name>
</gene>
<dbReference type="InterPro" id="IPR011032">
    <property type="entry name" value="GroES-like_sf"/>
</dbReference>
<evidence type="ECO:0000259" key="2">
    <source>
        <dbReference type="SMART" id="SM00829"/>
    </source>
</evidence>
<keyword evidence="1" id="KW-0521">NADP</keyword>
<dbReference type="SUPFAM" id="SSF51735">
    <property type="entry name" value="NAD(P)-binding Rossmann-fold domains"/>
    <property type="match status" value="1"/>
</dbReference>
<dbReference type="InterPro" id="IPR036291">
    <property type="entry name" value="NAD(P)-bd_dom_sf"/>
</dbReference>
<dbReference type="SUPFAM" id="SSF50129">
    <property type="entry name" value="GroES-like"/>
    <property type="match status" value="1"/>
</dbReference>
<dbReference type="AlphaFoldDB" id="A0A1G6P6F0"/>
<name>A0A1G6P6F0_9PROT</name>
<dbReference type="Gene3D" id="3.40.50.720">
    <property type="entry name" value="NAD(P)-binding Rossmann-like Domain"/>
    <property type="match status" value="1"/>
</dbReference>
<dbReference type="Proteomes" id="UP000198925">
    <property type="component" value="Unassembled WGS sequence"/>
</dbReference>
<dbReference type="PANTHER" id="PTHR44154:SF1">
    <property type="entry name" value="QUINONE OXIDOREDUCTASE"/>
    <property type="match status" value="1"/>
</dbReference>
<dbReference type="EMBL" id="FMZX01000002">
    <property type="protein sequence ID" value="SDC75541.1"/>
    <property type="molecule type" value="Genomic_DNA"/>
</dbReference>
<organism evidence="3 4">
    <name type="scientific">Belnapia rosea</name>
    <dbReference type="NCBI Taxonomy" id="938405"/>
    <lineage>
        <taxon>Bacteria</taxon>
        <taxon>Pseudomonadati</taxon>
        <taxon>Pseudomonadota</taxon>
        <taxon>Alphaproteobacteria</taxon>
        <taxon>Acetobacterales</taxon>
        <taxon>Roseomonadaceae</taxon>
        <taxon>Belnapia</taxon>
    </lineage>
</organism>
<dbReference type="CDD" id="cd08253">
    <property type="entry name" value="zeta_crystallin"/>
    <property type="match status" value="1"/>
</dbReference>
<dbReference type="RefSeq" id="WP_090662071.1">
    <property type="nucleotide sequence ID" value="NZ_FMZX01000002.1"/>
</dbReference>
<dbReference type="GO" id="GO:0016491">
    <property type="term" value="F:oxidoreductase activity"/>
    <property type="evidence" value="ECO:0007669"/>
    <property type="project" value="InterPro"/>
</dbReference>
<dbReference type="Pfam" id="PF08240">
    <property type="entry name" value="ADH_N"/>
    <property type="match status" value="1"/>
</dbReference>
<dbReference type="InterPro" id="IPR020843">
    <property type="entry name" value="ER"/>
</dbReference>
<dbReference type="STRING" id="938405.SAMN02927895_01996"/>
<evidence type="ECO:0000256" key="1">
    <source>
        <dbReference type="ARBA" id="ARBA00022857"/>
    </source>
</evidence>
<evidence type="ECO:0000313" key="4">
    <source>
        <dbReference type="Proteomes" id="UP000198925"/>
    </source>
</evidence>
<accession>A0A1G6P6F0</accession>
<sequence length="326" mass="34023">MRAVWYDRQGPAGEVLTYGELPTPSPGPGEVLVRLATSGVNPSDWKSRSGKGRPMAFPRVIPHSDGAGHVEAVGEGVPRQRIGQRVWIWNGQWKRPFGTAAEYIALPSEQAVTLPETTNFAEGACLGIPALTALHAVLTDGGVTGQRVLVTGGAGSVGHYAIQFARLLGAAQVLTTVSGEAKAAHAMTAGADHAINYRTEDVADRVMALTGGTGVDRVVDVDVTSSAPLLPRLMAPGGVCAAYGANGPEATVTFGAAIMRGIALRFFIVYELTPAQRSIAIGALMPWLEREMLRHAVAAHAPLADCAAAQDAVEKGAYIGNLVLDC</sequence>
<dbReference type="Pfam" id="PF00107">
    <property type="entry name" value="ADH_zinc_N"/>
    <property type="match status" value="1"/>
</dbReference>
<keyword evidence="4" id="KW-1185">Reference proteome</keyword>
<proteinExistence type="predicted"/>
<dbReference type="InterPro" id="IPR013154">
    <property type="entry name" value="ADH-like_N"/>
</dbReference>